<dbReference type="InterPro" id="IPR001279">
    <property type="entry name" value="Metallo-B-lactamas"/>
</dbReference>
<dbReference type="Proteomes" id="UP000298642">
    <property type="component" value="Chromosome"/>
</dbReference>
<keyword evidence="2" id="KW-0378">Hydrolase</keyword>
<dbReference type="InterPro" id="IPR052159">
    <property type="entry name" value="Competence_DNA_uptake"/>
</dbReference>
<evidence type="ECO:0000313" key="3">
    <source>
        <dbReference type="Proteomes" id="UP000298642"/>
    </source>
</evidence>
<dbReference type="KEGG" id="obj:EIO64_11350"/>
<dbReference type="RefSeq" id="WP_119310428.1">
    <property type="nucleotide sequence ID" value="NZ_CP034413.3"/>
</dbReference>
<accession>A0A4D7AVM0</accession>
<gene>
    <name evidence="2" type="ORF">EIO64_11350</name>
</gene>
<keyword evidence="3" id="KW-1185">Reference proteome</keyword>
<protein>
    <submittedName>
        <fullName evidence="2">MBL fold metallo-hydrolase</fullName>
    </submittedName>
</protein>
<evidence type="ECO:0000313" key="2">
    <source>
        <dbReference type="EMBL" id="QCI59740.1"/>
    </source>
</evidence>
<organism evidence="2 3">
    <name type="scientific">Dysosmobacter welbionis</name>
    <dbReference type="NCBI Taxonomy" id="2093857"/>
    <lineage>
        <taxon>Bacteria</taxon>
        <taxon>Bacillati</taxon>
        <taxon>Bacillota</taxon>
        <taxon>Clostridia</taxon>
        <taxon>Eubacteriales</taxon>
        <taxon>Oscillospiraceae</taxon>
        <taxon>Dysosmobacter</taxon>
    </lineage>
</organism>
<sequence length="314" mass="35052">MLLVDFINVGYGDAILLRETETPFAMLVDCGDARIGRSRPDGRRITAADYLRREGIRELDLLVLTHLHLDHAGGLTHLLPGVRVREFWTNYLPPEEMWGHTLPAVPGAPAGARCLMTSMGIYVKALAHLRSQKTEIRLIRTPCDCRRLTETLSAGVFLEDEELRLRQASIWDAVLSGAGSSGDLEALDGFINNTSIRLRLSYAGQEIELPGDVYASCWERHQLPPCTLIKLPHHGHGDALTSRLLEMLRPRYAVISVSDDRTDDCPSKKIIQLLSQFGVECFFTDAVPCQYAPDQPHVAIRFRIEKGVLMVSDV</sequence>
<dbReference type="PANTHER" id="PTHR30619:SF1">
    <property type="entry name" value="RECOMBINATION PROTEIN 2"/>
    <property type="match status" value="1"/>
</dbReference>
<dbReference type="GeneID" id="89520395"/>
<feature type="domain" description="Metallo-beta-lactamase" evidence="1">
    <location>
        <begin position="10"/>
        <end position="80"/>
    </location>
</feature>
<dbReference type="AlphaFoldDB" id="A0A4D7AVM0"/>
<dbReference type="SUPFAM" id="SSF56281">
    <property type="entry name" value="Metallo-hydrolase/oxidoreductase"/>
    <property type="match status" value="1"/>
</dbReference>
<evidence type="ECO:0000259" key="1">
    <source>
        <dbReference type="Pfam" id="PF00753"/>
    </source>
</evidence>
<dbReference type="GO" id="GO:0016787">
    <property type="term" value="F:hydrolase activity"/>
    <property type="evidence" value="ECO:0007669"/>
    <property type="project" value="UniProtKB-KW"/>
</dbReference>
<name>A0A4D7AVM0_9FIRM</name>
<dbReference type="Pfam" id="PF00753">
    <property type="entry name" value="Lactamase_B"/>
    <property type="match status" value="1"/>
</dbReference>
<proteinExistence type="predicted"/>
<dbReference type="InterPro" id="IPR036866">
    <property type="entry name" value="RibonucZ/Hydroxyglut_hydro"/>
</dbReference>
<dbReference type="EMBL" id="CP034413">
    <property type="protein sequence ID" value="QCI59740.1"/>
    <property type="molecule type" value="Genomic_DNA"/>
</dbReference>
<dbReference type="PANTHER" id="PTHR30619">
    <property type="entry name" value="DNA INTERNALIZATION/COMPETENCE PROTEIN COMEC/REC2"/>
    <property type="match status" value="1"/>
</dbReference>
<reference evidence="3" key="1">
    <citation type="submission" date="2018-12" db="EMBL/GenBank/DDBJ databases">
        <title>Dusodibacter welbiota gen. nov., sp. nov., isolated from human faeces and emended description of the Oscillibacter genus.</title>
        <authorList>
            <person name="Le Roy T."/>
            <person name="Van der Smissen P."/>
            <person name="Delzenne N."/>
            <person name="Muccioli G."/>
            <person name="Collet J.F."/>
            <person name="Cani P.D."/>
        </authorList>
    </citation>
    <scope>NUCLEOTIDE SEQUENCE [LARGE SCALE GENOMIC DNA]</scope>
    <source>
        <strain evidence="3">J115</strain>
    </source>
</reference>
<dbReference type="Gene3D" id="3.60.15.10">
    <property type="entry name" value="Ribonuclease Z/Hydroxyacylglutathione hydrolase-like"/>
    <property type="match status" value="1"/>
</dbReference>